<feature type="transmembrane region" description="Helical" evidence="8">
    <location>
        <begin position="152"/>
        <end position="175"/>
    </location>
</feature>
<feature type="transmembrane region" description="Helical" evidence="8">
    <location>
        <begin position="27"/>
        <end position="47"/>
    </location>
</feature>
<reference evidence="10 11" key="1">
    <citation type="submission" date="2018-06" db="EMBL/GenBank/DDBJ databases">
        <title>Draft Whole-Genome Sequence of the purple photosynthetic bacterium Rhodospeudomonas palustris XCP.</title>
        <authorList>
            <person name="Rayyan A."/>
            <person name="Meyer T.E."/>
            <person name="Kyndt J.A."/>
        </authorList>
    </citation>
    <scope>NUCLEOTIDE SEQUENCE [LARGE SCALE GENOMIC DNA]</scope>
    <source>
        <strain evidence="10 11">XCP</strain>
    </source>
</reference>
<feature type="transmembrane region" description="Helical" evidence="8">
    <location>
        <begin position="94"/>
        <end position="114"/>
    </location>
</feature>
<keyword evidence="7 8" id="KW-0472">Membrane</keyword>
<protein>
    <submittedName>
        <fullName evidence="10">MFS transporter</fullName>
    </submittedName>
</protein>
<feature type="transmembrane region" description="Helical" evidence="8">
    <location>
        <begin position="350"/>
        <end position="370"/>
    </location>
</feature>
<dbReference type="PANTHER" id="PTHR42718">
    <property type="entry name" value="MAJOR FACILITATOR SUPERFAMILY MULTIDRUG TRANSPORTER MFSC"/>
    <property type="match status" value="1"/>
</dbReference>
<dbReference type="EMBL" id="QKQS01000032">
    <property type="protein sequence ID" value="PZA09624.1"/>
    <property type="molecule type" value="Genomic_DNA"/>
</dbReference>
<dbReference type="InterPro" id="IPR036259">
    <property type="entry name" value="MFS_trans_sf"/>
</dbReference>
<dbReference type="GO" id="GO:0022857">
    <property type="term" value="F:transmembrane transporter activity"/>
    <property type="evidence" value="ECO:0007669"/>
    <property type="project" value="InterPro"/>
</dbReference>
<dbReference type="InterPro" id="IPR011701">
    <property type="entry name" value="MFS"/>
</dbReference>
<keyword evidence="6 8" id="KW-1133">Transmembrane helix</keyword>
<evidence type="ECO:0000256" key="8">
    <source>
        <dbReference type="SAM" id="Phobius"/>
    </source>
</evidence>
<dbReference type="NCBIfam" id="TIGR00711">
    <property type="entry name" value="efflux_EmrB"/>
    <property type="match status" value="1"/>
</dbReference>
<dbReference type="InterPro" id="IPR004638">
    <property type="entry name" value="EmrB-like"/>
</dbReference>
<feature type="domain" description="Major facilitator superfamily (MFS) profile" evidence="9">
    <location>
        <begin position="29"/>
        <end position="521"/>
    </location>
</feature>
<dbReference type="GO" id="GO:0005886">
    <property type="term" value="C:plasma membrane"/>
    <property type="evidence" value="ECO:0007669"/>
    <property type="project" value="UniProtKB-SubCell"/>
</dbReference>
<name>A0A323U9Z3_RHOPL</name>
<evidence type="ECO:0000256" key="4">
    <source>
        <dbReference type="ARBA" id="ARBA00022475"/>
    </source>
</evidence>
<dbReference type="AlphaFoldDB" id="A0A323U9Z3"/>
<feature type="transmembrane region" description="Helical" evidence="8">
    <location>
        <begin position="67"/>
        <end position="87"/>
    </location>
</feature>
<evidence type="ECO:0000256" key="3">
    <source>
        <dbReference type="ARBA" id="ARBA00022448"/>
    </source>
</evidence>
<sequence>MSATTTADTRAAAAPAEPSEHVPASRLIAFLIMVFGMFMAILDIQIVSASLSEIQAGLSASSSEVSWVQTAYLIAEVIAIPLSGFLSRALGTRNLFAISAAGFTFASLMCGFTSTIAEMIVWRAIQGFLGAGMIPTVFASAYTVFPRSKFNMVGPIIGLVATLAPTIGPTVGGYITDLMSWHWLFFINVVPGVLITIGVLALVDFDEPHYELLDHFDWWGLGFMAGFLGSLEYVLEEGPRNDWFNDESIFIFAIVGAVSAVAFFWRVLTAREPIVDIRAFTDRNFAIGCMFQFCVGIGLYGLTYIYPRYLAEVRGYSALMIGETMFVSGIAMFCTAPIVGRLMALVDMRILVAVGLLLFAGGTWQMTWITRDFDFYELLWPQIFRGVGMMMAMVPVNNIALGTLPPHRVKNASGLFNLTRNLGGALGLALINTALDNRTDFHISRLHDKVNWGNAQAVELLNTFTQRFQGMGDASMMALKQLTNIVHRQAVVMSYGDAFFLLTVFYLGLTTLVFLLAKPANPMAAAGGGGH</sequence>
<feature type="transmembrane region" description="Helical" evidence="8">
    <location>
        <begin position="120"/>
        <end position="145"/>
    </location>
</feature>
<dbReference type="PROSITE" id="PS50850">
    <property type="entry name" value="MFS"/>
    <property type="match status" value="1"/>
</dbReference>
<evidence type="ECO:0000256" key="2">
    <source>
        <dbReference type="ARBA" id="ARBA00008537"/>
    </source>
</evidence>
<feature type="transmembrane region" description="Helical" evidence="8">
    <location>
        <begin position="215"/>
        <end position="235"/>
    </location>
</feature>
<feature type="transmembrane region" description="Helical" evidence="8">
    <location>
        <begin position="285"/>
        <end position="306"/>
    </location>
</feature>
<evidence type="ECO:0000259" key="9">
    <source>
        <dbReference type="PROSITE" id="PS50850"/>
    </source>
</evidence>
<comment type="caution">
    <text evidence="10">The sequence shown here is derived from an EMBL/GenBank/DDBJ whole genome shotgun (WGS) entry which is preliminary data.</text>
</comment>
<evidence type="ECO:0000313" key="10">
    <source>
        <dbReference type="EMBL" id="PZA09624.1"/>
    </source>
</evidence>
<feature type="transmembrane region" description="Helical" evidence="8">
    <location>
        <begin position="498"/>
        <end position="517"/>
    </location>
</feature>
<proteinExistence type="inferred from homology"/>
<evidence type="ECO:0000313" key="11">
    <source>
        <dbReference type="Proteomes" id="UP000248134"/>
    </source>
</evidence>
<keyword evidence="5 8" id="KW-0812">Transmembrane</keyword>
<dbReference type="Proteomes" id="UP000248134">
    <property type="component" value="Unassembled WGS sequence"/>
</dbReference>
<feature type="transmembrane region" description="Helical" evidence="8">
    <location>
        <begin position="318"/>
        <end position="338"/>
    </location>
</feature>
<dbReference type="OrthoDB" id="9812221at2"/>
<keyword evidence="3" id="KW-0813">Transport</keyword>
<keyword evidence="4" id="KW-1003">Cell membrane</keyword>
<feature type="transmembrane region" description="Helical" evidence="8">
    <location>
        <begin position="382"/>
        <end position="401"/>
    </location>
</feature>
<dbReference type="Gene3D" id="1.20.1250.20">
    <property type="entry name" value="MFS general substrate transporter like domains"/>
    <property type="match status" value="1"/>
</dbReference>
<feature type="transmembrane region" description="Helical" evidence="8">
    <location>
        <begin position="181"/>
        <end position="203"/>
    </location>
</feature>
<dbReference type="RefSeq" id="WP_110788322.1">
    <property type="nucleotide sequence ID" value="NZ_QKQS01000032.1"/>
</dbReference>
<dbReference type="SUPFAM" id="SSF103473">
    <property type="entry name" value="MFS general substrate transporter"/>
    <property type="match status" value="1"/>
</dbReference>
<comment type="subcellular location">
    <subcellularLocation>
        <location evidence="1">Cell membrane</location>
        <topology evidence="1">Multi-pass membrane protein</topology>
    </subcellularLocation>
</comment>
<comment type="similarity">
    <text evidence="2">Belongs to the major facilitator superfamily. EmrB family.</text>
</comment>
<gene>
    <name evidence="10" type="ORF">DNX69_22945</name>
</gene>
<dbReference type="PANTHER" id="PTHR42718:SF9">
    <property type="entry name" value="MAJOR FACILITATOR SUPERFAMILY MULTIDRUG TRANSPORTER MFSC"/>
    <property type="match status" value="1"/>
</dbReference>
<feature type="transmembrane region" description="Helical" evidence="8">
    <location>
        <begin position="247"/>
        <end position="265"/>
    </location>
</feature>
<evidence type="ECO:0000256" key="7">
    <source>
        <dbReference type="ARBA" id="ARBA00023136"/>
    </source>
</evidence>
<accession>A0A323U9Z3</accession>
<evidence type="ECO:0000256" key="1">
    <source>
        <dbReference type="ARBA" id="ARBA00004651"/>
    </source>
</evidence>
<evidence type="ECO:0000256" key="6">
    <source>
        <dbReference type="ARBA" id="ARBA00022989"/>
    </source>
</evidence>
<dbReference type="CDD" id="cd17503">
    <property type="entry name" value="MFS_LmrB_MDR_like"/>
    <property type="match status" value="1"/>
</dbReference>
<dbReference type="Pfam" id="PF07690">
    <property type="entry name" value="MFS_1"/>
    <property type="match status" value="1"/>
</dbReference>
<dbReference type="Gene3D" id="1.20.1720.10">
    <property type="entry name" value="Multidrug resistance protein D"/>
    <property type="match status" value="1"/>
</dbReference>
<evidence type="ECO:0000256" key="5">
    <source>
        <dbReference type="ARBA" id="ARBA00022692"/>
    </source>
</evidence>
<organism evidence="10 11">
    <name type="scientific">Rhodopseudomonas palustris</name>
    <dbReference type="NCBI Taxonomy" id="1076"/>
    <lineage>
        <taxon>Bacteria</taxon>
        <taxon>Pseudomonadati</taxon>
        <taxon>Pseudomonadota</taxon>
        <taxon>Alphaproteobacteria</taxon>
        <taxon>Hyphomicrobiales</taxon>
        <taxon>Nitrobacteraceae</taxon>
        <taxon>Rhodopseudomonas</taxon>
    </lineage>
</organism>
<dbReference type="InterPro" id="IPR020846">
    <property type="entry name" value="MFS_dom"/>
</dbReference>